<comment type="caution">
    <text evidence="1">The sequence shown here is derived from an EMBL/GenBank/DDBJ whole genome shotgun (WGS) entry which is preliminary data.</text>
</comment>
<sequence>MSKSVPIELLISPPSYELENGAKFSGTVASTADDKGNCVTSKAAMMAEQQRHLVGKNYCNERVLGTTAVAVLTRQFSNKMESKCFYRDQFEFDLPN</sequence>
<accession>A0ABR0A1S1</accession>
<organism evidence="1 2">
    <name type="scientific">Daphnia magna</name>
    <dbReference type="NCBI Taxonomy" id="35525"/>
    <lineage>
        <taxon>Eukaryota</taxon>
        <taxon>Metazoa</taxon>
        <taxon>Ecdysozoa</taxon>
        <taxon>Arthropoda</taxon>
        <taxon>Crustacea</taxon>
        <taxon>Branchiopoda</taxon>
        <taxon>Diplostraca</taxon>
        <taxon>Cladocera</taxon>
        <taxon>Anomopoda</taxon>
        <taxon>Daphniidae</taxon>
        <taxon>Daphnia</taxon>
    </lineage>
</organism>
<gene>
    <name evidence="1" type="ORF">OUZ56_001145</name>
</gene>
<dbReference type="Proteomes" id="UP001234178">
    <property type="component" value="Unassembled WGS sequence"/>
</dbReference>
<evidence type="ECO:0000313" key="1">
    <source>
        <dbReference type="EMBL" id="KAK4019116.1"/>
    </source>
</evidence>
<keyword evidence="2" id="KW-1185">Reference proteome</keyword>
<proteinExistence type="predicted"/>
<name>A0ABR0A1S1_9CRUS</name>
<dbReference type="EMBL" id="JAOYFB010000036">
    <property type="protein sequence ID" value="KAK4019116.1"/>
    <property type="molecule type" value="Genomic_DNA"/>
</dbReference>
<evidence type="ECO:0000313" key="2">
    <source>
        <dbReference type="Proteomes" id="UP001234178"/>
    </source>
</evidence>
<reference evidence="1 2" key="1">
    <citation type="journal article" date="2023" name="Nucleic Acids Res.">
        <title>The hologenome of Daphnia magna reveals possible DNA methylation and microbiome-mediated evolution of the host genome.</title>
        <authorList>
            <person name="Chaturvedi A."/>
            <person name="Li X."/>
            <person name="Dhandapani V."/>
            <person name="Marshall H."/>
            <person name="Kissane S."/>
            <person name="Cuenca-Cambronero M."/>
            <person name="Asole G."/>
            <person name="Calvet F."/>
            <person name="Ruiz-Romero M."/>
            <person name="Marangio P."/>
            <person name="Guigo R."/>
            <person name="Rago D."/>
            <person name="Mirbahai L."/>
            <person name="Eastwood N."/>
            <person name="Colbourne J.K."/>
            <person name="Zhou J."/>
            <person name="Mallon E."/>
            <person name="Orsini L."/>
        </authorList>
    </citation>
    <scope>NUCLEOTIDE SEQUENCE [LARGE SCALE GENOMIC DNA]</scope>
    <source>
        <strain evidence="1">LRV0_1</strain>
    </source>
</reference>
<protein>
    <submittedName>
        <fullName evidence="1">Uncharacterized protein</fullName>
    </submittedName>
</protein>